<feature type="domain" description="Translation elongation factor EFTs/EF1B dimerisation" evidence="7">
    <location>
        <begin position="104"/>
        <end position="248"/>
    </location>
</feature>
<gene>
    <name evidence="6" type="primary">TSF1</name>
    <name evidence="8" type="ORF">B0F90DRAFT_1633934</name>
</gene>
<evidence type="ECO:0000313" key="8">
    <source>
        <dbReference type="EMBL" id="KAI0297572.1"/>
    </source>
</evidence>
<name>A0AAD4QM09_9AGAM</name>
<evidence type="ECO:0000256" key="1">
    <source>
        <dbReference type="ARBA" id="ARBA00005532"/>
    </source>
</evidence>
<dbReference type="Pfam" id="PF00889">
    <property type="entry name" value="EF_TS"/>
    <property type="match status" value="1"/>
</dbReference>
<proteinExistence type="inferred from homology"/>
<evidence type="ECO:0000256" key="4">
    <source>
        <dbReference type="ARBA" id="ARBA00022946"/>
    </source>
</evidence>
<dbReference type="Proteomes" id="UP001203297">
    <property type="component" value="Unassembled WGS sequence"/>
</dbReference>
<comment type="subcellular location">
    <subcellularLocation>
        <location evidence="6">Mitochondrion</location>
    </subcellularLocation>
</comment>
<dbReference type="GO" id="GO:0005739">
    <property type="term" value="C:mitochondrion"/>
    <property type="evidence" value="ECO:0007669"/>
    <property type="project" value="UniProtKB-SubCell"/>
</dbReference>
<dbReference type="GO" id="GO:0003746">
    <property type="term" value="F:translation elongation factor activity"/>
    <property type="evidence" value="ECO:0007669"/>
    <property type="project" value="UniProtKB-UniRule"/>
</dbReference>
<comment type="function">
    <text evidence="6">Associates with the EF-Tu.GDP complex and induces the exchange of GDP to GTP. It remains bound to the aminoacyl-tRNA.EF-Tu.GTP complex up to the GTP hydrolysis stage on the ribosome.</text>
</comment>
<reference evidence="8" key="1">
    <citation type="journal article" date="2022" name="New Phytol.">
        <title>Evolutionary transition to the ectomycorrhizal habit in the genomes of a hyperdiverse lineage of mushroom-forming fungi.</title>
        <authorList>
            <person name="Looney B."/>
            <person name="Miyauchi S."/>
            <person name="Morin E."/>
            <person name="Drula E."/>
            <person name="Courty P.E."/>
            <person name="Kohler A."/>
            <person name="Kuo A."/>
            <person name="LaButti K."/>
            <person name="Pangilinan J."/>
            <person name="Lipzen A."/>
            <person name="Riley R."/>
            <person name="Andreopoulos W."/>
            <person name="He G."/>
            <person name="Johnson J."/>
            <person name="Nolan M."/>
            <person name="Tritt A."/>
            <person name="Barry K.W."/>
            <person name="Grigoriev I.V."/>
            <person name="Nagy L.G."/>
            <person name="Hibbett D."/>
            <person name="Henrissat B."/>
            <person name="Matheny P.B."/>
            <person name="Labbe J."/>
            <person name="Martin F.M."/>
        </authorList>
    </citation>
    <scope>NUCLEOTIDE SEQUENCE</scope>
    <source>
        <strain evidence="8">BPL690</strain>
    </source>
</reference>
<evidence type="ECO:0000256" key="6">
    <source>
        <dbReference type="HAMAP-Rule" id="MF_03135"/>
    </source>
</evidence>
<dbReference type="PROSITE" id="PS01127">
    <property type="entry name" value="EF_TS_2"/>
    <property type="match status" value="1"/>
</dbReference>
<dbReference type="SUPFAM" id="SSF54713">
    <property type="entry name" value="Elongation factor Ts (EF-Ts), dimerisation domain"/>
    <property type="match status" value="1"/>
</dbReference>
<dbReference type="CDD" id="cd14275">
    <property type="entry name" value="UBA_EF-Ts"/>
    <property type="match status" value="1"/>
</dbReference>
<dbReference type="InterPro" id="IPR036402">
    <property type="entry name" value="EF-Ts_dimer_sf"/>
</dbReference>
<accession>A0AAD4QM09</accession>
<sequence length="351" mass="37262">MLKTRPAIFASLRFYSQNAEKPPLKLVAELRKLTEVSITKAREALAASNNDVSAALDWLQKDLAVSGAKKAAKVAHRAAGEGLVSASILSRGTGSSDGHGGVRAALVELNCETDFVARNALFGRLVADVAHTAAFLAESGSSRQLERTYVHPVPREQLLDAPLLSAEGPGLSPATRAGLGSQGTVGSAIRDSIAKLGENIVLQRAVTVTHDPIPRVRGDLGLRIVSYIHGGVLPTQGRIGALALIALKSPRLTPLLGTLNFCEELERIERSLARQIVGFDTSSIRGEEEGALYNQPFMMFGDALEGETVEAGLARWARQKQLVLDTDGTDAGGLEVAEFVKWTIGETADAL</sequence>
<keyword evidence="5 6" id="KW-0496">Mitochondrion</keyword>
<evidence type="ECO:0000256" key="2">
    <source>
        <dbReference type="ARBA" id="ARBA00022768"/>
    </source>
</evidence>
<protein>
    <recommendedName>
        <fullName evidence="6">Elongation factor Ts, mitochondrial</fullName>
        <shortName evidence="6">EF-Ts</shortName>
        <shortName evidence="6">EF-TsMt</shortName>
    </recommendedName>
</protein>
<keyword evidence="4" id="KW-0809">Transit peptide</keyword>
<evidence type="ECO:0000259" key="7">
    <source>
        <dbReference type="Pfam" id="PF00889"/>
    </source>
</evidence>
<dbReference type="EMBL" id="WTXG01000035">
    <property type="protein sequence ID" value="KAI0297572.1"/>
    <property type="molecule type" value="Genomic_DNA"/>
</dbReference>
<dbReference type="InterPro" id="IPR018101">
    <property type="entry name" value="Transl_elong_Ts_CS"/>
</dbReference>
<evidence type="ECO:0000256" key="3">
    <source>
        <dbReference type="ARBA" id="ARBA00022917"/>
    </source>
</evidence>
<organism evidence="8 9">
    <name type="scientific">Multifurca ochricompacta</name>
    <dbReference type="NCBI Taxonomy" id="376703"/>
    <lineage>
        <taxon>Eukaryota</taxon>
        <taxon>Fungi</taxon>
        <taxon>Dikarya</taxon>
        <taxon>Basidiomycota</taxon>
        <taxon>Agaricomycotina</taxon>
        <taxon>Agaricomycetes</taxon>
        <taxon>Russulales</taxon>
        <taxon>Russulaceae</taxon>
        <taxon>Multifurca</taxon>
    </lineage>
</organism>
<dbReference type="GO" id="GO:0070125">
    <property type="term" value="P:mitochondrial translational elongation"/>
    <property type="evidence" value="ECO:0007669"/>
    <property type="project" value="TreeGrafter"/>
</dbReference>
<dbReference type="Gene3D" id="1.10.8.10">
    <property type="entry name" value="DNA helicase RuvA subunit, C-terminal domain"/>
    <property type="match status" value="1"/>
</dbReference>
<keyword evidence="2 6" id="KW-0251">Elongation factor</keyword>
<dbReference type="PANTHER" id="PTHR11741">
    <property type="entry name" value="ELONGATION FACTOR TS"/>
    <property type="match status" value="1"/>
</dbReference>
<dbReference type="PANTHER" id="PTHR11741:SF0">
    <property type="entry name" value="ELONGATION FACTOR TS, MITOCHONDRIAL"/>
    <property type="match status" value="1"/>
</dbReference>
<dbReference type="HAMAP" id="MF_00050">
    <property type="entry name" value="EF_Ts"/>
    <property type="match status" value="1"/>
</dbReference>
<keyword evidence="9" id="KW-1185">Reference proteome</keyword>
<evidence type="ECO:0000313" key="9">
    <source>
        <dbReference type="Proteomes" id="UP001203297"/>
    </source>
</evidence>
<dbReference type="InterPro" id="IPR014039">
    <property type="entry name" value="Transl_elong_EFTs/EF1B_dimer"/>
</dbReference>
<dbReference type="InterPro" id="IPR001816">
    <property type="entry name" value="Transl_elong_EFTs/EF1B"/>
</dbReference>
<evidence type="ECO:0000256" key="5">
    <source>
        <dbReference type="ARBA" id="ARBA00023128"/>
    </source>
</evidence>
<comment type="caution">
    <text evidence="8">The sequence shown here is derived from an EMBL/GenBank/DDBJ whole genome shotgun (WGS) entry which is preliminary data.</text>
</comment>
<comment type="similarity">
    <text evidence="1 6">Belongs to the EF-Ts family.</text>
</comment>
<dbReference type="AlphaFoldDB" id="A0AAD4QM09"/>
<dbReference type="Gene3D" id="3.30.479.20">
    <property type="entry name" value="Elongation factor Ts, dimerisation domain"/>
    <property type="match status" value="2"/>
</dbReference>
<dbReference type="InterPro" id="IPR009060">
    <property type="entry name" value="UBA-like_sf"/>
</dbReference>
<keyword evidence="3 6" id="KW-0648">Protein biosynthesis</keyword>
<dbReference type="SUPFAM" id="SSF46934">
    <property type="entry name" value="UBA-like"/>
    <property type="match status" value="1"/>
</dbReference>